<gene>
    <name evidence="1" type="ORF">L1987_52838</name>
</gene>
<sequence>MLCGSTDESYIGGHKRTYIGSILGRLIDGLKCLAEFVQSSWMSLLQSVKNIIANGSKEVAFAALVLRNPTTCGDMATNKVKKEIIHGLGVDQESVSQNRSTVLDFLSGCPCY</sequence>
<name>A0ACB9EV11_9ASTR</name>
<reference evidence="2" key="1">
    <citation type="journal article" date="2022" name="Mol. Ecol. Resour.">
        <title>The genomes of chicory, endive, great burdock and yacon provide insights into Asteraceae palaeo-polyploidization history and plant inulin production.</title>
        <authorList>
            <person name="Fan W."/>
            <person name="Wang S."/>
            <person name="Wang H."/>
            <person name="Wang A."/>
            <person name="Jiang F."/>
            <person name="Liu H."/>
            <person name="Zhao H."/>
            <person name="Xu D."/>
            <person name="Zhang Y."/>
        </authorList>
    </citation>
    <scope>NUCLEOTIDE SEQUENCE [LARGE SCALE GENOMIC DNA]</scope>
    <source>
        <strain evidence="2">cv. Yunnan</strain>
    </source>
</reference>
<organism evidence="1 2">
    <name type="scientific">Smallanthus sonchifolius</name>
    <dbReference type="NCBI Taxonomy" id="185202"/>
    <lineage>
        <taxon>Eukaryota</taxon>
        <taxon>Viridiplantae</taxon>
        <taxon>Streptophyta</taxon>
        <taxon>Embryophyta</taxon>
        <taxon>Tracheophyta</taxon>
        <taxon>Spermatophyta</taxon>
        <taxon>Magnoliopsida</taxon>
        <taxon>eudicotyledons</taxon>
        <taxon>Gunneridae</taxon>
        <taxon>Pentapetalae</taxon>
        <taxon>asterids</taxon>
        <taxon>campanulids</taxon>
        <taxon>Asterales</taxon>
        <taxon>Asteraceae</taxon>
        <taxon>Asteroideae</taxon>
        <taxon>Heliantheae alliance</taxon>
        <taxon>Millerieae</taxon>
        <taxon>Smallanthus</taxon>
    </lineage>
</organism>
<accession>A0ACB9EV11</accession>
<evidence type="ECO:0000313" key="1">
    <source>
        <dbReference type="EMBL" id="KAI3762408.1"/>
    </source>
</evidence>
<evidence type="ECO:0000313" key="2">
    <source>
        <dbReference type="Proteomes" id="UP001056120"/>
    </source>
</evidence>
<comment type="caution">
    <text evidence="1">The sequence shown here is derived from an EMBL/GenBank/DDBJ whole genome shotgun (WGS) entry which is preliminary data.</text>
</comment>
<keyword evidence="2" id="KW-1185">Reference proteome</keyword>
<dbReference type="EMBL" id="CM042034">
    <property type="protein sequence ID" value="KAI3762408.1"/>
    <property type="molecule type" value="Genomic_DNA"/>
</dbReference>
<reference evidence="1 2" key="2">
    <citation type="journal article" date="2022" name="Mol. Ecol. Resour.">
        <title>The genomes of chicory, endive, great burdock and yacon provide insights into Asteraceae paleo-polyploidization history and plant inulin production.</title>
        <authorList>
            <person name="Fan W."/>
            <person name="Wang S."/>
            <person name="Wang H."/>
            <person name="Wang A."/>
            <person name="Jiang F."/>
            <person name="Liu H."/>
            <person name="Zhao H."/>
            <person name="Xu D."/>
            <person name="Zhang Y."/>
        </authorList>
    </citation>
    <scope>NUCLEOTIDE SEQUENCE [LARGE SCALE GENOMIC DNA]</scope>
    <source>
        <strain evidence="2">cv. Yunnan</strain>
        <tissue evidence="1">Leaves</tissue>
    </source>
</reference>
<protein>
    <submittedName>
        <fullName evidence="1">Uncharacterized protein</fullName>
    </submittedName>
</protein>
<proteinExistence type="predicted"/>
<dbReference type="Proteomes" id="UP001056120">
    <property type="component" value="Linkage Group LG17"/>
</dbReference>